<name>A0A7Z7HT24_9PROT</name>
<evidence type="ECO:0000259" key="2">
    <source>
        <dbReference type="Pfam" id="PF01494"/>
    </source>
</evidence>
<sequence>MRIVCLGGGPAGLYFSILMKRADPTHQIILHERNKADDTFGWGVVFSAASLDTLAIADPESHAAITAAMRRWDDCAVHFKGRCMRSGGHGYSGISRQTLLAILQQRAAELGVQLEFESQINLDGDDDDAPQATQLAAADLIVAADGIHSATRARHADHFQPAIDLRKCRYLWFGTTRPLDAFTFITEASPWGWFQAHAYPYAEGKSTFIVECHEATWRNAGLDQLDADASAAFCERIFASHLQGHRLLCNPRHQRGSAWLNFNNVHCSRWHHGNIVLIGDAAHTCHFSIGSGTRLAMEDALALSRSLAADAGAAHDAATSLTQALENYQNERSREILRLQNAARNRMEWFENLSRYTRLEPEQFAYSLLTSSQRLGHDSLLQRDPAYIDGIESWLARQSGAPKPGNQRLPPMFTPFRLREMTLKNRVVVSPMAMYSCEDGLPGDFHLAHLGSRLLGGAALVICEMTAVMPDGRITPGCAGLWNDRQMAAWQRIVEFARQTSDAKIGLQLGHAGPKGSTQPGWQQIDEPLAEGNWPLLAASDIAYGPQNQIPRAMTRQDMTRVRDAFVAATRRGATAGFDLLELHCAHGYLLSSFISPLTNRREDEYGGSLENRLRYPLEVCREMRIAWPAERPLAVRISAHDWAPGGLTDDEAVTIARAFRDLGVDLIDVSSGQTTRAARPTYGRMYQTPFADRIRNEAGIPTMAVGNIFAADHINTIIAAGRADLCALGRPHLADPAWTLHAAAAQGYRAVAWPRQYLGGKSQLEHNLDRTS</sequence>
<dbReference type="InterPro" id="IPR001155">
    <property type="entry name" value="OxRdtase_FMN_N"/>
</dbReference>
<dbReference type="Pfam" id="PF01494">
    <property type="entry name" value="FAD_binding_3"/>
    <property type="match status" value="1"/>
</dbReference>
<accession>A0A7Z7HT24</accession>
<dbReference type="RefSeq" id="WP_154717217.1">
    <property type="nucleotide sequence ID" value="NZ_LT837803.1"/>
</dbReference>
<dbReference type="SUPFAM" id="SSF51905">
    <property type="entry name" value="FAD/NAD(P)-binding domain"/>
    <property type="match status" value="1"/>
</dbReference>
<gene>
    <name evidence="3" type="ORF">SDENCHOL_20773</name>
</gene>
<dbReference type="InterPro" id="IPR044152">
    <property type="entry name" value="YqjM-like"/>
</dbReference>
<dbReference type="CDD" id="cd02932">
    <property type="entry name" value="OYE_YqiM_FMN"/>
    <property type="match status" value="1"/>
</dbReference>
<evidence type="ECO:0000313" key="4">
    <source>
        <dbReference type="Proteomes" id="UP000242886"/>
    </source>
</evidence>
<dbReference type="EMBL" id="LT837803">
    <property type="protein sequence ID" value="SMB29185.1"/>
    <property type="molecule type" value="Genomic_DNA"/>
</dbReference>
<feature type="domain" description="NADH:flavin oxidoreductase/NADH oxidase N-terminal" evidence="1">
    <location>
        <begin position="412"/>
        <end position="743"/>
    </location>
</feature>
<evidence type="ECO:0000313" key="3">
    <source>
        <dbReference type="EMBL" id="SMB29185.1"/>
    </source>
</evidence>
<feature type="domain" description="FAD-binding" evidence="2">
    <location>
        <begin position="5"/>
        <end position="334"/>
    </location>
</feature>
<protein>
    <submittedName>
        <fullName evidence="3">NADH:flavin oxidoreductase/NADH oxidase</fullName>
    </submittedName>
</protein>
<dbReference type="InterPro" id="IPR013785">
    <property type="entry name" value="Aldolase_TIM"/>
</dbReference>
<dbReference type="AlphaFoldDB" id="A0A7Z7HT24"/>
<dbReference type="SUPFAM" id="SSF51395">
    <property type="entry name" value="FMN-linked oxidoreductases"/>
    <property type="match status" value="1"/>
</dbReference>
<dbReference type="Gene3D" id="3.20.20.70">
    <property type="entry name" value="Aldolase class I"/>
    <property type="match status" value="1"/>
</dbReference>
<dbReference type="Proteomes" id="UP000242886">
    <property type="component" value="Chromosome SDENCHOL"/>
</dbReference>
<dbReference type="PANTHER" id="PTHR43303:SF3">
    <property type="entry name" value="BLR3436 PROTEIN"/>
    <property type="match status" value="1"/>
</dbReference>
<dbReference type="GO" id="GO:0071949">
    <property type="term" value="F:FAD binding"/>
    <property type="evidence" value="ECO:0007669"/>
    <property type="project" value="InterPro"/>
</dbReference>
<organism evidence="3 4">
    <name type="scientific">Sterolibacterium denitrificans</name>
    <dbReference type="NCBI Taxonomy" id="157592"/>
    <lineage>
        <taxon>Bacteria</taxon>
        <taxon>Pseudomonadati</taxon>
        <taxon>Pseudomonadota</taxon>
        <taxon>Betaproteobacteria</taxon>
        <taxon>Nitrosomonadales</taxon>
        <taxon>Sterolibacteriaceae</taxon>
        <taxon>Sterolibacterium</taxon>
    </lineage>
</organism>
<dbReference type="GO" id="GO:0010181">
    <property type="term" value="F:FMN binding"/>
    <property type="evidence" value="ECO:0007669"/>
    <property type="project" value="InterPro"/>
</dbReference>
<proteinExistence type="predicted"/>
<dbReference type="GO" id="GO:0003959">
    <property type="term" value="F:NADPH dehydrogenase activity"/>
    <property type="evidence" value="ECO:0007669"/>
    <property type="project" value="InterPro"/>
</dbReference>
<evidence type="ECO:0000259" key="1">
    <source>
        <dbReference type="Pfam" id="PF00724"/>
    </source>
</evidence>
<dbReference type="InterPro" id="IPR002938">
    <property type="entry name" value="FAD-bd"/>
</dbReference>
<keyword evidence="4" id="KW-1185">Reference proteome</keyword>
<dbReference type="Gene3D" id="3.30.9.20">
    <property type="match status" value="1"/>
</dbReference>
<dbReference type="PRINTS" id="PR00420">
    <property type="entry name" value="RNGMNOXGNASE"/>
</dbReference>
<dbReference type="InterPro" id="IPR036188">
    <property type="entry name" value="FAD/NAD-bd_sf"/>
</dbReference>
<dbReference type="Pfam" id="PF00724">
    <property type="entry name" value="Oxidored_FMN"/>
    <property type="match status" value="1"/>
</dbReference>
<dbReference type="PANTHER" id="PTHR43303">
    <property type="entry name" value="NADPH DEHYDROGENASE C23G7.10C-RELATED"/>
    <property type="match status" value="1"/>
</dbReference>
<dbReference type="GO" id="GO:0050661">
    <property type="term" value="F:NADP binding"/>
    <property type="evidence" value="ECO:0007669"/>
    <property type="project" value="InterPro"/>
</dbReference>
<reference evidence="3" key="1">
    <citation type="submission" date="2017-03" db="EMBL/GenBank/DDBJ databases">
        <authorList>
            <consortium name="AG Boll"/>
        </authorList>
    </citation>
    <scope>NUCLEOTIDE SEQUENCE [LARGE SCALE GENOMIC DNA]</scope>
    <source>
        <strain evidence="3">Chol</strain>
    </source>
</reference>
<dbReference type="NCBIfam" id="NF006101">
    <property type="entry name" value="PRK08255.1"/>
    <property type="match status" value="1"/>
</dbReference>
<dbReference type="Gene3D" id="3.50.50.60">
    <property type="entry name" value="FAD/NAD(P)-binding domain"/>
    <property type="match status" value="1"/>
</dbReference>